<dbReference type="PROSITE" id="PS51293">
    <property type="entry name" value="SANT"/>
    <property type="match status" value="1"/>
</dbReference>
<evidence type="ECO:0008006" key="9">
    <source>
        <dbReference type="Google" id="ProtNLM"/>
    </source>
</evidence>
<feature type="transmembrane region" description="Helical" evidence="2">
    <location>
        <begin position="521"/>
        <end position="542"/>
    </location>
</feature>
<dbReference type="PROSITE" id="PS51294">
    <property type="entry name" value="HTH_MYB"/>
    <property type="match status" value="1"/>
</dbReference>
<dbReference type="Gene3D" id="1.10.10.60">
    <property type="entry name" value="Homeodomain-like"/>
    <property type="match status" value="1"/>
</dbReference>
<dbReference type="InterPro" id="IPR001005">
    <property type="entry name" value="SANT/Myb"/>
</dbReference>
<evidence type="ECO:0000259" key="3">
    <source>
        <dbReference type="PROSITE" id="PS50090"/>
    </source>
</evidence>
<feature type="domain" description="SANT" evidence="4">
    <location>
        <begin position="553"/>
        <end position="605"/>
    </location>
</feature>
<dbReference type="CDD" id="cd00167">
    <property type="entry name" value="SANT"/>
    <property type="match status" value="1"/>
</dbReference>
<dbReference type="InterPro" id="IPR009057">
    <property type="entry name" value="Homeodomain-like_sf"/>
</dbReference>
<gene>
    <name evidence="7" type="ORF">ACHAXA_004222</name>
    <name evidence="6" type="ORF">ACHAXA_010188</name>
</gene>
<feature type="domain" description="Myb-like" evidence="3">
    <location>
        <begin position="556"/>
        <end position="600"/>
    </location>
</feature>
<dbReference type="PROSITE" id="PS50090">
    <property type="entry name" value="MYB_LIKE"/>
    <property type="match status" value="1"/>
</dbReference>
<dbReference type="EMBL" id="JALLPB020000386">
    <property type="protein sequence ID" value="KAL3809671.1"/>
    <property type="molecule type" value="Genomic_DNA"/>
</dbReference>
<evidence type="ECO:0000313" key="6">
    <source>
        <dbReference type="EMBL" id="KAL3807137.1"/>
    </source>
</evidence>
<dbReference type="EMBL" id="JALLPB020000670">
    <property type="protein sequence ID" value="KAL3807137.1"/>
    <property type="molecule type" value="Genomic_DNA"/>
</dbReference>
<keyword evidence="2" id="KW-1133">Transmembrane helix</keyword>
<proteinExistence type="predicted"/>
<evidence type="ECO:0000256" key="2">
    <source>
        <dbReference type="SAM" id="Phobius"/>
    </source>
</evidence>
<feature type="domain" description="HTH myb-type" evidence="5">
    <location>
        <begin position="558"/>
        <end position="607"/>
    </location>
</feature>
<dbReference type="Proteomes" id="UP001530377">
    <property type="component" value="Unassembled WGS sequence"/>
</dbReference>
<feature type="region of interest" description="Disordered" evidence="1">
    <location>
        <begin position="610"/>
        <end position="684"/>
    </location>
</feature>
<feature type="compositionally biased region" description="Low complexity" evidence="1">
    <location>
        <begin position="620"/>
        <end position="634"/>
    </location>
</feature>
<feature type="transmembrane region" description="Helical" evidence="2">
    <location>
        <begin position="276"/>
        <end position="299"/>
    </location>
</feature>
<feature type="region of interest" description="Disordered" evidence="1">
    <location>
        <begin position="1"/>
        <end position="43"/>
    </location>
</feature>
<reference evidence="6 8" key="1">
    <citation type="submission" date="2024-10" db="EMBL/GenBank/DDBJ databases">
        <title>Updated reference genomes for cyclostephanoid diatoms.</title>
        <authorList>
            <person name="Roberts W.R."/>
            <person name="Alverson A.J."/>
        </authorList>
    </citation>
    <scope>NUCLEOTIDE SEQUENCE [LARGE SCALE GENOMIC DNA]</scope>
    <source>
        <strain evidence="6 8">AJA228-03</strain>
    </source>
</reference>
<name>A0ABD3R3U3_9STRA</name>
<keyword evidence="8" id="KW-1185">Reference proteome</keyword>
<organism evidence="6 8">
    <name type="scientific">Cyclostephanos tholiformis</name>
    <dbReference type="NCBI Taxonomy" id="382380"/>
    <lineage>
        <taxon>Eukaryota</taxon>
        <taxon>Sar</taxon>
        <taxon>Stramenopiles</taxon>
        <taxon>Ochrophyta</taxon>
        <taxon>Bacillariophyta</taxon>
        <taxon>Coscinodiscophyceae</taxon>
        <taxon>Thalassiosirophycidae</taxon>
        <taxon>Stephanodiscales</taxon>
        <taxon>Stephanodiscaceae</taxon>
        <taxon>Cyclostephanos</taxon>
    </lineage>
</organism>
<evidence type="ECO:0000313" key="7">
    <source>
        <dbReference type="EMBL" id="KAL3809671.1"/>
    </source>
</evidence>
<keyword evidence="2" id="KW-0812">Transmembrane</keyword>
<dbReference type="AlphaFoldDB" id="A0ABD3R3U3"/>
<keyword evidence="2" id="KW-0472">Membrane</keyword>
<dbReference type="Pfam" id="PF00249">
    <property type="entry name" value="Myb_DNA-binding"/>
    <property type="match status" value="1"/>
</dbReference>
<dbReference type="InterPro" id="IPR017884">
    <property type="entry name" value="SANT_dom"/>
</dbReference>
<evidence type="ECO:0000259" key="5">
    <source>
        <dbReference type="PROSITE" id="PS51294"/>
    </source>
</evidence>
<evidence type="ECO:0000259" key="4">
    <source>
        <dbReference type="PROSITE" id="PS51293"/>
    </source>
</evidence>
<dbReference type="SMART" id="SM00717">
    <property type="entry name" value="SANT"/>
    <property type="match status" value="1"/>
</dbReference>
<evidence type="ECO:0000313" key="8">
    <source>
        <dbReference type="Proteomes" id="UP001530377"/>
    </source>
</evidence>
<accession>A0ABD3R3U3</accession>
<evidence type="ECO:0000256" key="1">
    <source>
        <dbReference type="SAM" id="MobiDB-lite"/>
    </source>
</evidence>
<sequence>MERHFAPTSEEGKVHREDEAGAAFADVTTQDFGVEPHPDADDGKSVGLLGTTICFTPEHSPLSSPNLEGVRGELSNIGSLSESIDYIGDLLAYASGSGTDGASSKLRSSAMQIASSLDGRSTSDYEMLDGISSKGTLEVEDLSVDEESIREENFGSPIADKTESPLEMFGTLPGGEHQDETLILDGIRAGREPSENGNSPVSSHNFDDHALTPFCKLLKFWEGRSSFTNMVMGQTIGTETTQVANSEESTSERGTLLSDTLVDESVSSAFAKVNGALILIGASILSFIASASALVRIVLGGSIVYILNIAKTTFGQIWLRNMTGGTRTENITEADSPQDEVNKAAINAENSPGLARTNLSKLFFLEALKETTFARTLVESVRRSESEEHERSSIDYNVAILDQRETAILKTINDEVTAGIVTKCRRVIPSLNFEASGFAIAASSSIITCMTLQYVVDLLCKSMEIPSFEEYNLYCVCTNKSSFVSIPFWELVLSPIFVEEEYHVFNDASDEMMPRSCLSTIVIVSITTLLFYAFLFMSATAFPTTKPKAVDKVLTGIWSEEEHRQFLEGYNVHGSHWKLVSAFVPTRNHAQVRTHGSYWLKVHSPVRMKKTRKQDPIFGSSSPASSSKSTPRRSNQIKVTPKGILRDKNQNQTHNYATPKNERYTANMHGYKSDPTKRVNFVAP</sequence>
<comment type="caution">
    <text evidence="6">The sequence shown here is derived from an EMBL/GenBank/DDBJ whole genome shotgun (WGS) entry which is preliminary data.</text>
</comment>
<dbReference type="SUPFAM" id="SSF46689">
    <property type="entry name" value="Homeodomain-like"/>
    <property type="match status" value="1"/>
</dbReference>
<feature type="compositionally biased region" description="Basic and acidic residues" evidence="1">
    <location>
        <begin position="34"/>
        <end position="43"/>
    </location>
</feature>
<feature type="compositionally biased region" description="Basic and acidic residues" evidence="1">
    <location>
        <begin position="1"/>
        <end position="19"/>
    </location>
</feature>
<dbReference type="InterPro" id="IPR017930">
    <property type="entry name" value="Myb_dom"/>
</dbReference>
<protein>
    <recommendedName>
        <fullName evidence="9">Myb-like domain-containing protein</fullName>
    </recommendedName>
</protein>